<dbReference type="InterPro" id="IPR003615">
    <property type="entry name" value="HNH_nuc"/>
</dbReference>
<organism evidence="2">
    <name type="scientific">Siphoviridae sp. ctxMM9</name>
    <dbReference type="NCBI Taxonomy" id="2827973"/>
    <lineage>
        <taxon>Viruses</taxon>
        <taxon>Duplodnaviria</taxon>
        <taxon>Heunggongvirae</taxon>
        <taxon>Uroviricota</taxon>
        <taxon>Caudoviricetes</taxon>
    </lineage>
</organism>
<keyword evidence="2" id="KW-0378">Hydrolase</keyword>
<name>A0A8S5T5U7_9CAUD</name>
<feature type="domain" description="HNH nuclease" evidence="1">
    <location>
        <begin position="6"/>
        <end position="54"/>
    </location>
</feature>
<evidence type="ECO:0000259" key="1">
    <source>
        <dbReference type="SMART" id="SM00507"/>
    </source>
</evidence>
<accession>A0A8S5T5U7</accession>
<dbReference type="EMBL" id="BK032759">
    <property type="protein sequence ID" value="DAF58716.1"/>
    <property type="molecule type" value="Genomic_DNA"/>
</dbReference>
<keyword evidence="2" id="KW-0540">Nuclease</keyword>
<dbReference type="Pfam" id="PF13392">
    <property type="entry name" value="HNH_3"/>
    <property type="match status" value="1"/>
</dbReference>
<dbReference type="GO" id="GO:0004519">
    <property type="term" value="F:endonuclease activity"/>
    <property type="evidence" value="ECO:0007669"/>
    <property type="project" value="UniProtKB-KW"/>
</dbReference>
<dbReference type="Gene3D" id="3.90.75.20">
    <property type="match status" value="1"/>
</dbReference>
<sequence length="69" mass="8147">MSKNGNKKMFYAHRLVAETFLDNPNNLPVVNHIDGNKLNNDIKNLEWVTYSENIEHFHHNIKKSSQNRK</sequence>
<dbReference type="InterPro" id="IPR044925">
    <property type="entry name" value="His-Me_finger_sf"/>
</dbReference>
<keyword evidence="2" id="KW-0255">Endonuclease</keyword>
<dbReference type="SMART" id="SM00507">
    <property type="entry name" value="HNHc"/>
    <property type="match status" value="1"/>
</dbReference>
<evidence type="ECO:0000313" key="2">
    <source>
        <dbReference type="EMBL" id="DAF58716.1"/>
    </source>
</evidence>
<proteinExistence type="predicted"/>
<dbReference type="SUPFAM" id="SSF54060">
    <property type="entry name" value="His-Me finger endonucleases"/>
    <property type="match status" value="1"/>
</dbReference>
<protein>
    <submittedName>
        <fullName evidence="2">Homing endonuclease</fullName>
    </submittedName>
</protein>
<reference evidence="2" key="1">
    <citation type="journal article" date="2021" name="Proc. Natl. Acad. Sci. U.S.A.">
        <title>A Catalog of Tens of Thousands of Viruses from Human Metagenomes Reveals Hidden Associations with Chronic Diseases.</title>
        <authorList>
            <person name="Tisza M.J."/>
            <person name="Buck C.B."/>
        </authorList>
    </citation>
    <scope>NUCLEOTIDE SEQUENCE</scope>
    <source>
        <strain evidence="2">CtxMM9</strain>
    </source>
</reference>